<feature type="transmembrane region" description="Helical" evidence="1">
    <location>
        <begin position="53"/>
        <end position="73"/>
    </location>
</feature>
<dbReference type="AlphaFoldDB" id="A0A8A9WN86"/>
<evidence type="ECO:0000313" key="3">
    <source>
        <dbReference type="EMBL" id="QTT61074.1"/>
    </source>
</evidence>
<evidence type="ECO:0000256" key="1">
    <source>
        <dbReference type="SAM" id="Phobius"/>
    </source>
</evidence>
<reference evidence="3" key="1">
    <citation type="journal article" date="2021" name="Front. Mar. Sci.">
        <title>Molecular phylogenetic and evolutionary analyses of Euplotes species living in freshwater and marine habitats: a mitogenomic perspective.</title>
        <authorList>
            <person name="Huang N."/>
            <person name="Chen S."/>
            <person name="Miao M."/>
        </authorList>
    </citation>
    <scope>NUCLEOTIDE SEQUENCE</scope>
</reference>
<proteinExistence type="predicted"/>
<keyword evidence="1" id="KW-1133">Transmembrane helix</keyword>
<keyword evidence="2" id="KW-0732">Signal</keyword>
<organism evidence="3">
    <name type="scientific">Euplotes vannus</name>
    <name type="common">Marine ciliate</name>
    <name type="synonym">Moneuplotes vannus</name>
    <dbReference type="NCBI Taxonomy" id="5939"/>
    <lineage>
        <taxon>Eukaryota</taxon>
        <taxon>Sar</taxon>
        <taxon>Alveolata</taxon>
        <taxon>Ciliophora</taxon>
        <taxon>Intramacronucleata</taxon>
        <taxon>Spirotrichea</taxon>
        <taxon>Hypotrichia</taxon>
        <taxon>Euplotida</taxon>
        <taxon>Euplotidae</taxon>
        <taxon>Euplotes</taxon>
    </lineage>
</organism>
<dbReference type="EMBL" id="MT665959">
    <property type="protein sequence ID" value="QTT61074.1"/>
    <property type="molecule type" value="Genomic_DNA"/>
</dbReference>
<sequence>MIRNRSSLGFFFLTKVPLVAFDLATRRGCYFEDVDLRKNFNFLTLPKMTRRRLYSRLLVLSSGSTFLATPYLVSMFTRRQALTRKAQITLRHNFLTFFSSLQITNKYILIDAPHTMAQLRAFRLNVWLCTLNAACRFIYTSINLTIPLLGLKAHYWLFYLWTLSWHFRYFRMPPQPLLAAKQPSIASKADLFKKQTCTPNFHYDRWLLLGFRVQVRSTPTLLARVLDAAMNALPLKEITRELTYMTISPRQTRLHLHFVSAQTTLPLLTWGSILRLMIYTYLQLFRTFSYTLLQ</sequence>
<evidence type="ECO:0000256" key="2">
    <source>
        <dbReference type="SAM" id="SignalP"/>
    </source>
</evidence>
<feature type="signal peptide" evidence="2">
    <location>
        <begin position="1"/>
        <end position="20"/>
    </location>
</feature>
<feature type="chain" id="PRO_5032504802" evidence="2">
    <location>
        <begin position="21"/>
        <end position="294"/>
    </location>
</feature>
<keyword evidence="3" id="KW-0496">Mitochondrion</keyword>
<accession>A0A8A9WN86</accession>
<protein>
    <submittedName>
        <fullName evidence="3">Uncharacterized protein</fullName>
    </submittedName>
</protein>
<gene>
    <name evidence="3" type="primary">ORF55</name>
</gene>
<keyword evidence="1" id="KW-0812">Transmembrane</keyword>
<geneLocation type="mitochondrion" evidence="3"/>
<keyword evidence="1" id="KW-0472">Membrane</keyword>
<name>A0A8A9WN86_EUPVA</name>